<dbReference type="Gene3D" id="2.40.10.10">
    <property type="entry name" value="Trypsin-like serine proteases"/>
    <property type="match status" value="1"/>
</dbReference>
<proteinExistence type="inferred from homology"/>
<keyword evidence="4 11" id="KW-0732">Signal</keyword>
<dbReference type="CDD" id="cd00190">
    <property type="entry name" value="Tryp_SPc"/>
    <property type="match status" value="1"/>
</dbReference>
<feature type="signal peptide" evidence="11">
    <location>
        <begin position="1"/>
        <end position="17"/>
    </location>
</feature>
<evidence type="ECO:0000256" key="9">
    <source>
        <dbReference type="ARBA" id="ARBA00036320"/>
    </source>
</evidence>
<sequence>MQSLSVVLLLFLIAVKAQEYYVPSTIIPLEFSPQPRVVNGEHAHLGQFKHQVSLRQNGRHVCGGSIISRSFVVTAAHCVKSGGKVIPASQFSIQAGSVVLHSGGVFVNVAGIRAHAQHSSNNPAIGFDVAVLRLQKPLTFGPNIGAIQLAQADPPDNAIVQTSGWGYVRAGGPISNVLLYTNLKAISRAACSRYLRSVPNSIICLLHDTSTGVCQGDSGGPAIYKGQLIGITSFVVGTCAQAAPDGFARVTAVRSWIASLAGI</sequence>
<evidence type="ECO:0000256" key="6">
    <source>
        <dbReference type="ARBA" id="ARBA00022825"/>
    </source>
</evidence>
<comment type="similarity">
    <text evidence="2">Belongs to the peptidase S1 family.</text>
</comment>
<dbReference type="PRINTS" id="PR00722">
    <property type="entry name" value="CHYMOTRYPSIN"/>
</dbReference>
<keyword evidence="5" id="KW-0378">Hydrolase</keyword>
<dbReference type="InterPro" id="IPR050430">
    <property type="entry name" value="Peptidase_S1"/>
</dbReference>
<keyword evidence="3 14" id="KW-0645">Protease</keyword>
<keyword evidence="7" id="KW-0865">Zymogen</keyword>
<dbReference type="GO" id="GO:0005576">
    <property type="term" value="C:extracellular region"/>
    <property type="evidence" value="ECO:0007669"/>
    <property type="project" value="UniProtKB-SubCell"/>
</dbReference>
<dbReference type="SMART" id="SM00020">
    <property type="entry name" value="Tryp_SPc"/>
    <property type="match status" value="1"/>
</dbReference>
<dbReference type="RefSeq" id="XP_030381390.1">
    <property type="nucleotide sequence ID" value="XM_030525530.1"/>
</dbReference>
<gene>
    <name evidence="14" type="primary">LOC115629158</name>
</gene>
<dbReference type="GO" id="GO:0006508">
    <property type="term" value="P:proteolysis"/>
    <property type="evidence" value="ECO:0007669"/>
    <property type="project" value="UniProtKB-KW"/>
</dbReference>
<dbReference type="InterPro" id="IPR001254">
    <property type="entry name" value="Trypsin_dom"/>
</dbReference>
<evidence type="ECO:0000256" key="1">
    <source>
        <dbReference type="ARBA" id="ARBA00004239"/>
    </source>
</evidence>
<keyword evidence="6" id="KW-0720">Serine protease</keyword>
<comment type="catalytic activity">
    <reaction evidence="9">
        <text>Preferential cleavage: Arg-|-Xaa, Lys-|-Xaa.</text>
        <dbReference type="EC" id="3.4.21.4"/>
    </reaction>
</comment>
<evidence type="ECO:0000256" key="8">
    <source>
        <dbReference type="ARBA" id="ARBA00023157"/>
    </source>
</evidence>
<evidence type="ECO:0000256" key="3">
    <source>
        <dbReference type="ARBA" id="ARBA00022670"/>
    </source>
</evidence>
<evidence type="ECO:0000256" key="2">
    <source>
        <dbReference type="ARBA" id="ARBA00007664"/>
    </source>
</evidence>
<keyword evidence="13" id="KW-1185">Reference proteome</keyword>
<evidence type="ECO:0000256" key="10">
    <source>
        <dbReference type="ARBA" id="ARBA00038868"/>
    </source>
</evidence>
<organism evidence="13 14">
    <name type="scientific">Drosophila lebanonensis</name>
    <name type="common">Fruit fly</name>
    <name type="synonym">Scaptodrosophila lebanonensis</name>
    <dbReference type="NCBI Taxonomy" id="7225"/>
    <lineage>
        <taxon>Eukaryota</taxon>
        <taxon>Metazoa</taxon>
        <taxon>Ecdysozoa</taxon>
        <taxon>Arthropoda</taxon>
        <taxon>Hexapoda</taxon>
        <taxon>Insecta</taxon>
        <taxon>Pterygota</taxon>
        <taxon>Neoptera</taxon>
        <taxon>Endopterygota</taxon>
        <taxon>Diptera</taxon>
        <taxon>Brachycera</taxon>
        <taxon>Muscomorpha</taxon>
        <taxon>Ephydroidea</taxon>
        <taxon>Drosophilidae</taxon>
        <taxon>Scaptodrosophila</taxon>
    </lineage>
</organism>
<dbReference type="Proteomes" id="UP000504634">
    <property type="component" value="Unplaced"/>
</dbReference>
<dbReference type="OrthoDB" id="60866at2759"/>
<evidence type="ECO:0000256" key="4">
    <source>
        <dbReference type="ARBA" id="ARBA00022729"/>
    </source>
</evidence>
<accession>A0A6J2U0G6</accession>
<dbReference type="InterPro" id="IPR001314">
    <property type="entry name" value="Peptidase_S1A"/>
</dbReference>
<protein>
    <recommendedName>
        <fullName evidence="10">trypsin</fullName>
        <ecNumber evidence="10">3.4.21.4</ecNumber>
    </recommendedName>
</protein>
<keyword evidence="8" id="KW-1015">Disulfide bond</keyword>
<evidence type="ECO:0000256" key="11">
    <source>
        <dbReference type="SAM" id="SignalP"/>
    </source>
</evidence>
<dbReference type="EC" id="3.4.21.4" evidence="10"/>
<dbReference type="GO" id="GO:0004252">
    <property type="term" value="F:serine-type endopeptidase activity"/>
    <property type="evidence" value="ECO:0007669"/>
    <property type="project" value="UniProtKB-EC"/>
</dbReference>
<dbReference type="InterPro" id="IPR018114">
    <property type="entry name" value="TRYPSIN_HIS"/>
</dbReference>
<feature type="domain" description="Peptidase S1" evidence="12">
    <location>
        <begin position="37"/>
        <end position="262"/>
    </location>
</feature>
<dbReference type="PANTHER" id="PTHR24276">
    <property type="entry name" value="POLYSERASE-RELATED"/>
    <property type="match status" value="1"/>
</dbReference>
<evidence type="ECO:0000259" key="12">
    <source>
        <dbReference type="PROSITE" id="PS50240"/>
    </source>
</evidence>
<dbReference type="FunFam" id="2.40.10.10:FF:000034">
    <property type="entry name" value="Eupolytin"/>
    <property type="match status" value="1"/>
</dbReference>
<evidence type="ECO:0000256" key="7">
    <source>
        <dbReference type="ARBA" id="ARBA00023145"/>
    </source>
</evidence>
<evidence type="ECO:0000256" key="5">
    <source>
        <dbReference type="ARBA" id="ARBA00022801"/>
    </source>
</evidence>
<dbReference type="InterPro" id="IPR043504">
    <property type="entry name" value="Peptidase_S1_PA_chymotrypsin"/>
</dbReference>
<dbReference type="GeneID" id="115629158"/>
<comment type="subcellular location">
    <subcellularLocation>
        <location evidence="1">Secreted</location>
        <location evidence="1">Extracellular space</location>
    </subcellularLocation>
</comment>
<dbReference type="InterPro" id="IPR009003">
    <property type="entry name" value="Peptidase_S1_PA"/>
</dbReference>
<evidence type="ECO:0000313" key="14">
    <source>
        <dbReference type="RefSeq" id="XP_030381390.1"/>
    </source>
</evidence>
<dbReference type="AlphaFoldDB" id="A0A6J2U0G6"/>
<dbReference type="PANTHER" id="PTHR24276:SF91">
    <property type="entry name" value="AT26814P-RELATED"/>
    <property type="match status" value="1"/>
</dbReference>
<dbReference type="PROSITE" id="PS50240">
    <property type="entry name" value="TRYPSIN_DOM"/>
    <property type="match status" value="1"/>
</dbReference>
<reference evidence="14" key="1">
    <citation type="submission" date="2025-08" db="UniProtKB">
        <authorList>
            <consortium name="RefSeq"/>
        </authorList>
    </citation>
    <scope>IDENTIFICATION</scope>
    <source>
        <strain evidence="14">11010-0011.00</strain>
        <tissue evidence="14">Whole body</tissue>
    </source>
</reference>
<dbReference type="Pfam" id="PF00089">
    <property type="entry name" value="Trypsin"/>
    <property type="match status" value="1"/>
</dbReference>
<dbReference type="SUPFAM" id="SSF50494">
    <property type="entry name" value="Trypsin-like serine proteases"/>
    <property type="match status" value="1"/>
</dbReference>
<evidence type="ECO:0000313" key="13">
    <source>
        <dbReference type="Proteomes" id="UP000504634"/>
    </source>
</evidence>
<dbReference type="PROSITE" id="PS00134">
    <property type="entry name" value="TRYPSIN_HIS"/>
    <property type="match status" value="1"/>
</dbReference>
<feature type="chain" id="PRO_5027047977" description="trypsin" evidence="11">
    <location>
        <begin position="18"/>
        <end position="263"/>
    </location>
</feature>
<name>A0A6J2U0G6_DROLE</name>